<evidence type="ECO:0000313" key="2">
    <source>
        <dbReference type="EMBL" id="SEH42409.1"/>
    </source>
</evidence>
<keyword evidence="1" id="KW-0472">Membrane</keyword>
<gene>
    <name evidence="2" type="ORF">SAMN02910265_00601</name>
</gene>
<dbReference type="RefSeq" id="WP_074714399.1">
    <property type="nucleotide sequence ID" value="NZ_FNWV01000001.1"/>
</dbReference>
<evidence type="ECO:0000256" key="1">
    <source>
        <dbReference type="SAM" id="Phobius"/>
    </source>
</evidence>
<accession>A0A1H6I6T6</accession>
<evidence type="ECO:0000313" key="3">
    <source>
        <dbReference type="Proteomes" id="UP000183190"/>
    </source>
</evidence>
<dbReference type="Proteomes" id="UP000183190">
    <property type="component" value="Unassembled WGS sequence"/>
</dbReference>
<name>A0A1H6I6T6_RUMFL</name>
<dbReference type="OrthoDB" id="1814597at2"/>
<organism evidence="2 3">
    <name type="scientific">Ruminococcus flavefaciens</name>
    <dbReference type="NCBI Taxonomy" id="1265"/>
    <lineage>
        <taxon>Bacteria</taxon>
        <taxon>Bacillati</taxon>
        <taxon>Bacillota</taxon>
        <taxon>Clostridia</taxon>
        <taxon>Eubacteriales</taxon>
        <taxon>Oscillospiraceae</taxon>
        <taxon>Ruminococcus</taxon>
    </lineage>
</organism>
<keyword evidence="1" id="KW-0812">Transmembrane</keyword>
<dbReference type="EMBL" id="FNWV01000001">
    <property type="protein sequence ID" value="SEH42409.1"/>
    <property type="molecule type" value="Genomic_DNA"/>
</dbReference>
<sequence>MIERNELDFLENAEQSVIDRLTEEYPPRDFKEKEKIFSMSERKFKDRSNQTEKTTEQVVSGVEVYSRPKWQRFLSVAAAAALVIGGLGGGALAYNHFRNSESAMTDADTANKTAPFGDFAELEYQLCHYNSEPKTIYIDNETDEEGKVYFYRGKDITQEQREQIAGFLNNYDYEEISDADVLLSAINQSLKEADNEEAAGDDFKNAPSFVYESGNEIRSIDIQELDGTGILRYSCCKYTDEDGRLVAAAQDYSVNAWKIDYDLFKSTIEGILGTETKQPTTEAIEETVPFNDFFAHEITVSSDDHTNISVTTDEDYLAYVTQGRKIPSDKCEQLGELFNSLTLERKDRDPFIEDMPFHFQSLDKLDFVYLNGNELAYITLRRDSNILVYDSMHVETFNNGSNLEGYYNYKCTDEGHTRDNIKVYDINYDELAGRIREILGDDFAVETAPKNNFAFFNWKVKDDTDIYLTDNDKEALYNILNSCKWEVESMNESITNEADINADDSIVIYSEDAKMHFIVSLQTLPEYTLAEISEYRKNDSGEIIRSKTGQVYRAYDTELVQKIKSYLSGENSGDELISFSFLNDGSWGCRVNNEDVPYNQVDLYNKFKDQYGEETEATLQLVQYTNYLSDDKLMKISSLLDSKEWRLPDFEEMPSEQNGFVDFTTRTVDHFIGMHVQSGENSTTIRFSADGYGLKDMASGENANPRLEAADYVYVYKEYPYYFLSNSLWFSCDDPYLAQEIADIIAE</sequence>
<reference evidence="2 3" key="1">
    <citation type="submission" date="2016-10" db="EMBL/GenBank/DDBJ databases">
        <authorList>
            <person name="de Groot N.N."/>
        </authorList>
    </citation>
    <scope>NUCLEOTIDE SEQUENCE [LARGE SCALE GENOMIC DNA]</scope>
    <source>
        <strain evidence="2 3">YAD2003</strain>
    </source>
</reference>
<dbReference type="AlphaFoldDB" id="A0A1H6I6T6"/>
<protein>
    <submittedName>
        <fullName evidence="2">Uncharacterized protein</fullName>
    </submittedName>
</protein>
<keyword evidence="1" id="KW-1133">Transmembrane helix</keyword>
<feature type="transmembrane region" description="Helical" evidence="1">
    <location>
        <begin position="73"/>
        <end position="94"/>
    </location>
</feature>
<proteinExistence type="predicted"/>